<evidence type="ECO:0000256" key="1">
    <source>
        <dbReference type="ARBA" id="ARBA00012493"/>
    </source>
</evidence>
<dbReference type="AlphaFoldDB" id="A0A915IBA5"/>
<dbReference type="SUPFAM" id="SSF56672">
    <property type="entry name" value="DNA/RNA polymerases"/>
    <property type="match status" value="1"/>
</dbReference>
<protein>
    <recommendedName>
        <fullName evidence="1">RNA-directed DNA polymerase</fullName>
        <ecNumber evidence="1">2.7.7.49</ecNumber>
    </recommendedName>
</protein>
<dbReference type="PANTHER" id="PTHR37984">
    <property type="entry name" value="PROTEIN CBG26694"/>
    <property type="match status" value="1"/>
</dbReference>
<dbReference type="WBParaSite" id="nRc.2.0.1.t10541-RA">
    <property type="protein sequence ID" value="nRc.2.0.1.t10541-RA"/>
    <property type="gene ID" value="nRc.2.0.1.g10541"/>
</dbReference>
<evidence type="ECO:0000259" key="3">
    <source>
        <dbReference type="Pfam" id="PF17919"/>
    </source>
</evidence>
<organism evidence="4 5">
    <name type="scientific">Romanomermis culicivorax</name>
    <name type="common">Nematode worm</name>
    <dbReference type="NCBI Taxonomy" id="13658"/>
    <lineage>
        <taxon>Eukaryota</taxon>
        <taxon>Metazoa</taxon>
        <taxon>Ecdysozoa</taxon>
        <taxon>Nematoda</taxon>
        <taxon>Enoplea</taxon>
        <taxon>Dorylaimia</taxon>
        <taxon>Mermithida</taxon>
        <taxon>Mermithoidea</taxon>
        <taxon>Mermithidae</taxon>
        <taxon>Romanomermis</taxon>
    </lineage>
</organism>
<dbReference type="InterPro" id="IPR043128">
    <property type="entry name" value="Rev_trsase/Diguanyl_cyclase"/>
</dbReference>
<keyword evidence="2" id="KW-0511">Multifunctional enzyme</keyword>
<dbReference type="InterPro" id="IPR041577">
    <property type="entry name" value="RT_RNaseH_2"/>
</dbReference>
<evidence type="ECO:0000256" key="2">
    <source>
        <dbReference type="ARBA" id="ARBA00023268"/>
    </source>
</evidence>
<proteinExistence type="predicted"/>
<name>A0A915IBA5_ROMCU</name>
<evidence type="ECO:0000313" key="5">
    <source>
        <dbReference type="WBParaSite" id="nRc.2.0.1.t10541-RA"/>
    </source>
</evidence>
<sequence>MLQSLSNKDFGHNMAKCQLAVTNVPFLGHLILSAAIKPNPKSLDVIRNVPIPQSITKIRSFLESVSYLRKFLPHLRDYAELLQHLTPTSEQTKFEWSDECTTAFNKLKLLLTNDLQLTILDPDCLTILATDASNIGLSACLSHIA</sequence>
<reference evidence="5" key="1">
    <citation type="submission" date="2022-11" db="UniProtKB">
        <authorList>
            <consortium name="WormBaseParasite"/>
        </authorList>
    </citation>
    <scope>IDENTIFICATION</scope>
</reference>
<dbReference type="EC" id="2.7.7.49" evidence="1"/>
<accession>A0A915IBA5</accession>
<dbReference type="InterPro" id="IPR043502">
    <property type="entry name" value="DNA/RNA_pol_sf"/>
</dbReference>
<dbReference type="FunFam" id="3.30.70.270:FF:000020">
    <property type="entry name" value="Transposon Tf2-6 polyprotein-like Protein"/>
    <property type="match status" value="1"/>
</dbReference>
<keyword evidence="4" id="KW-1185">Reference proteome</keyword>
<dbReference type="PANTHER" id="PTHR37984:SF5">
    <property type="entry name" value="PROTEIN NYNRIN-LIKE"/>
    <property type="match status" value="1"/>
</dbReference>
<dbReference type="GO" id="GO:0003964">
    <property type="term" value="F:RNA-directed DNA polymerase activity"/>
    <property type="evidence" value="ECO:0007669"/>
    <property type="project" value="UniProtKB-EC"/>
</dbReference>
<dbReference type="Proteomes" id="UP000887565">
    <property type="component" value="Unplaced"/>
</dbReference>
<dbReference type="Gene3D" id="3.30.70.270">
    <property type="match status" value="1"/>
</dbReference>
<dbReference type="InterPro" id="IPR050951">
    <property type="entry name" value="Retrovirus_Pol_polyprotein"/>
</dbReference>
<evidence type="ECO:0000313" key="4">
    <source>
        <dbReference type="Proteomes" id="UP000887565"/>
    </source>
</evidence>
<feature type="domain" description="Reverse transcriptase/retrotransposon-derived protein RNase H-like" evidence="3">
    <location>
        <begin position="96"/>
        <end position="143"/>
    </location>
</feature>
<dbReference type="OMA" id="NSECEIA"/>
<dbReference type="Pfam" id="PF17919">
    <property type="entry name" value="RT_RNaseH_2"/>
    <property type="match status" value="1"/>
</dbReference>